<protein>
    <submittedName>
        <fullName evidence="2">Uncharacterized protein</fullName>
    </submittedName>
</protein>
<reference evidence="2" key="1">
    <citation type="submission" date="2015-08" db="UniProtKB">
        <authorList>
            <consortium name="WormBaseParasite"/>
        </authorList>
    </citation>
    <scope>IDENTIFICATION</scope>
</reference>
<keyword evidence="1" id="KW-0732">Signal</keyword>
<sequence length="87" mass="10024">MFNKFYAIFLLYLLVLTSFTIASPFKNYESFNENKIRMTPTDMPHQPAVPPSLDKEIIQPTQSLLEISKKSSTLQPQNIQTQLLSFV</sequence>
<accession>A0A0K0DVU5</accession>
<organism evidence="2">
    <name type="scientific">Strongyloides stercoralis</name>
    <name type="common">Threadworm</name>
    <dbReference type="NCBI Taxonomy" id="6248"/>
    <lineage>
        <taxon>Eukaryota</taxon>
        <taxon>Metazoa</taxon>
        <taxon>Ecdysozoa</taxon>
        <taxon>Nematoda</taxon>
        <taxon>Chromadorea</taxon>
        <taxon>Rhabditida</taxon>
        <taxon>Tylenchina</taxon>
        <taxon>Panagrolaimomorpha</taxon>
        <taxon>Strongyloidoidea</taxon>
        <taxon>Strongyloididae</taxon>
        <taxon>Strongyloides</taxon>
    </lineage>
</organism>
<evidence type="ECO:0000313" key="2">
    <source>
        <dbReference type="WBParaSite" id="SSTP_0000136100.1"/>
    </source>
</evidence>
<dbReference type="AlphaFoldDB" id="A0A0K0DVU5"/>
<dbReference type="WBParaSite" id="SSTP_0000136100.1">
    <property type="protein sequence ID" value="SSTP_0000136100.1"/>
    <property type="gene ID" value="SSTP_0000136100"/>
</dbReference>
<evidence type="ECO:0000256" key="1">
    <source>
        <dbReference type="SAM" id="SignalP"/>
    </source>
</evidence>
<name>A0A0K0DVU5_STRER</name>
<feature type="signal peptide" evidence="1">
    <location>
        <begin position="1"/>
        <end position="22"/>
    </location>
</feature>
<proteinExistence type="predicted"/>
<feature type="chain" id="PRO_5005327121" evidence="1">
    <location>
        <begin position="23"/>
        <end position="87"/>
    </location>
</feature>